<dbReference type="Proteomes" id="UP001152803">
    <property type="component" value="Unassembled WGS sequence"/>
</dbReference>
<dbReference type="AlphaFoldDB" id="A0A9Q1HYG9"/>
<sequence>MHERRNESLRERERVCVVDMAPKRRLITDTFKVVKRARKKQKEDKEPAGPEKV</sequence>
<reference evidence="1" key="1">
    <citation type="journal article" date="2023" name="Science">
        <title>Genome structures resolve the early diversification of teleost fishes.</title>
        <authorList>
            <person name="Parey E."/>
            <person name="Louis A."/>
            <person name="Montfort J."/>
            <person name="Bouchez O."/>
            <person name="Roques C."/>
            <person name="Iampietro C."/>
            <person name="Lluch J."/>
            <person name="Castinel A."/>
            <person name="Donnadieu C."/>
            <person name="Desvignes T."/>
            <person name="Floi Bucao C."/>
            <person name="Jouanno E."/>
            <person name="Wen M."/>
            <person name="Mejri S."/>
            <person name="Dirks R."/>
            <person name="Jansen H."/>
            <person name="Henkel C."/>
            <person name="Chen W.J."/>
            <person name="Zahm M."/>
            <person name="Cabau C."/>
            <person name="Klopp C."/>
            <person name="Thompson A.W."/>
            <person name="Robinson-Rechavi M."/>
            <person name="Braasch I."/>
            <person name="Lecointre G."/>
            <person name="Bobe J."/>
            <person name="Postlethwait J.H."/>
            <person name="Berthelot C."/>
            <person name="Roest Crollius H."/>
            <person name="Guiguen Y."/>
        </authorList>
    </citation>
    <scope>NUCLEOTIDE SEQUENCE</scope>
    <source>
        <strain evidence="1">Concon-B</strain>
    </source>
</reference>
<dbReference type="OrthoDB" id="337486at2759"/>
<name>A0A9Q1HYG9_CONCO</name>
<comment type="caution">
    <text evidence="1">The sequence shown here is derived from an EMBL/GenBank/DDBJ whole genome shotgun (WGS) entry which is preliminary data.</text>
</comment>
<proteinExistence type="predicted"/>
<accession>A0A9Q1HYG9</accession>
<evidence type="ECO:0000313" key="1">
    <source>
        <dbReference type="EMBL" id="KAJ8271213.1"/>
    </source>
</evidence>
<evidence type="ECO:0000313" key="2">
    <source>
        <dbReference type="Proteomes" id="UP001152803"/>
    </source>
</evidence>
<dbReference type="EMBL" id="JAFJMO010000007">
    <property type="protein sequence ID" value="KAJ8271213.1"/>
    <property type="molecule type" value="Genomic_DNA"/>
</dbReference>
<keyword evidence="2" id="KW-1185">Reference proteome</keyword>
<gene>
    <name evidence="1" type="ORF">COCON_G00100720</name>
</gene>
<organism evidence="1 2">
    <name type="scientific">Conger conger</name>
    <name type="common">Conger eel</name>
    <name type="synonym">Muraena conger</name>
    <dbReference type="NCBI Taxonomy" id="82655"/>
    <lineage>
        <taxon>Eukaryota</taxon>
        <taxon>Metazoa</taxon>
        <taxon>Chordata</taxon>
        <taxon>Craniata</taxon>
        <taxon>Vertebrata</taxon>
        <taxon>Euteleostomi</taxon>
        <taxon>Actinopterygii</taxon>
        <taxon>Neopterygii</taxon>
        <taxon>Teleostei</taxon>
        <taxon>Anguilliformes</taxon>
        <taxon>Congridae</taxon>
        <taxon>Conger</taxon>
    </lineage>
</organism>
<protein>
    <submittedName>
        <fullName evidence="1">Uncharacterized protein</fullName>
    </submittedName>
</protein>